<keyword evidence="1" id="KW-0812">Transmembrane</keyword>
<comment type="caution">
    <text evidence="2">The sequence shown here is derived from an EMBL/GenBank/DDBJ whole genome shotgun (WGS) entry which is preliminary data.</text>
</comment>
<dbReference type="RefSeq" id="WP_379713173.1">
    <property type="nucleotide sequence ID" value="NZ_JBHTBS010000006.1"/>
</dbReference>
<name>A0ABW2L746_9BACT</name>
<dbReference type="EMBL" id="JBHTBS010000006">
    <property type="protein sequence ID" value="MFC7338167.1"/>
    <property type="molecule type" value="Genomic_DNA"/>
</dbReference>
<protein>
    <recommendedName>
        <fullName evidence="4">RING-type E3 ubiquitin transferase</fullName>
    </recommendedName>
</protein>
<organism evidence="2 3">
    <name type="scientific">Haloferula chungangensis</name>
    <dbReference type="NCBI Taxonomy" id="1048331"/>
    <lineage>
        <taxon>Bacteria</taxon>
        <taxon>Pseudomonadati</taxon>
        <taxon>Verrucomicrobiota</taxon>
        <taxon>Verrucomicrobiia</taxon>
        <taxon>Verrucomicrobiales</taxon>
        <taxon>Verrucomicrobiaceae</taxon>
        <taxon>Haloferula</taxon>
    </lineage>
</organism>
<feature type="transmembrane region" description="Helical" evidence="1">
    <location>
        <begin position="211"/>
        <end position="230"/>
    </location>
</feature>
<gene>
    <name evidence="2" type="ORF">ACFQY0_13315</name>
</gene>
<proteinExistence type="predicted"/>
<sequence length="246" mass="27505">MIVILSYLSLLLLLALSAWIVWIRGRGALGFWIRPLTRKESWAVGVELGGDDPVENDSASLAEVVALVRTLDRESGHVVRQWDREKGTRFIGLMLSQAPEESPRDPYELRHFPSTPVLRLSGRSNVDGVTPSTAAKGYLDEHGLEADLARPFRISGQSFSQYEWEILGQKEVAYPVEPVSERMFQMRDIVLYPLILTLYSIALIGTGSGGLFAAGLLILIFLSGACKFVFVHQREDESQESHLQNY</sequence>
<evidence type="ECO:0000313" key="3">
    <source>
        <dbReference type="Proteomes" id="UP001596472"/>
    </source>
</evidence>
<evidence type="ECO:0008006" key="4">
    <source>
        <dbReference type="Google" id="ProtNLM"/>
    </source>
</evidence>
<feature type="transmembrane region" description="Helical" evidence="1">
    <location>
        <begin position="6"/>
        <end position="25"/>
    </location>
</feature>
<evidence type="ECO:0000313" key="2">
    <source>
        <dbReference type="EMBL" id="MFC7338167.1"/>
    </source>
</evidence>
<dbReference type="Proteomes" id="UP001596472">
    <property type="component" value="Unassembled WGS sequence"/>
</dbReference>
<keyword evidence="3" id="KW-1185">Reference proteome</keyword>
<feature type="transmembrane region" description="Helical" evidence="1">
    <location>
        <begin position="189"/>
        <end position="205"/>
    </location>
</feature>
<keyword evidence="1" id="KW-1133">Transmembrane helix</keyword>
<evidence type="ECO:0000256" key="1">
    <source>
        <dbReference type="SAM" id="Phobius"/>
    </source>
</evidence>
<keyword evidence="1" id="KW-0472">Membrane</keyword>
<accession>A0ABW2L746</accession>
<reference evidence="3" key="1">
    <citation type="journal article" date="2019" name="Int. J. Syst. Evol. Microbiol.">
        <title>The Global Catalogue of Microorganisms (GCM) 10K type strain sequencing project: providing services to taxonomists for standard genome sequencing and annotation.</title>
        <authorList>
            <consortium name="The Broad Institute Genomics Platform"/>
            <consortium name="The Broad Institute Genome Sequencing Center for Infectious Disease"/>
            <person name="Wu L."/>
            <person name="Ma J."/>
        </authorList>
    </citation>
    <scope>NUCLEOTIDE SEQUENCE [LARGE SCALE GENOMIC DNA]</scope>
    <source>
        <strain evidence="3">CGMCC 4.1467</strain>
    </source>
</reference>